<comment type="caution">
    <text evidence="2">The sequence shown here is derived from an EMBL/GenBank/DDBJ whole genome shotgun (WGS) entry which is preliminary data.</text>
</comment>
<evidence type="ECO:0000313" key="2">
    <source>
        <dbReference type="EMBL" id="KAK6945847.1"/>
    </source>
</evidence>
<name>A0AAN8WCL7_9MAGN</name>
<accession>A0AAN8WCL7</accession>
<protein>
    <submittedName>
        <fullName evidence="2">Uncharacterized protein</fullName>
    </submittedName>
</protein>
<feature type="region of interest" description="Disordered" evidence="1">
    <location>
        <begin position="274"/>
        <end position="304"/>
    </location>
</feature>
<evidence type="ECO:0000256" key="1">
    <source>
        <dbReference type="SAM" id="MobiDB-lite"/>
    </source>
</evidence>
<dbReference type="EMBL" id="JBAMMX010000002">
    <property type="protein sequence ID" value="KAK6945847.1"/>
    <property type="molecule type" value="Genomic_DNA"/>
</dbReference>
<proteinExistence type="predicted"/>
<dbReference type="AlphaFoldDB" id="A0AAN8WCL7"/>
<sequence length="304" mass="33919">MNYRKIREYVKPFGISTPRVIFEGVENLDERTKDQQLSDAPFPAPQNHRPVLGPQLPIPSLSQKDPKPTLLGLSEDLLNTLLPPFMKIEQCRSQGLSNFVPNIPTQREFPFLMAPTHELHQISVPQSTDDPYFRSVLFFPLFGTPGYPLNSNIVAQGRTGIYLQIGTEIPTSEGMYLIVYSCGSRNSKSNPFRQVVRQVNRIREVLQKLEIQASICLPSKILLIQLTLATDNIELRSIPTCSPGGSHPQYQLDQVSNSTATKCSDDKLNGWSARFRVNSPKPWPPPARGSGKSLGARKNARPSA</sequence>
<dbReference type="Proteomes" id="UP001370490">
    <property type="component" value="Unassembled WGS sequence"/>
</dbReference>
<keyword evidence="3" id="KW-1185">Reference proteome</keyword>
<reference evidence="2 3" key="1">
    <citation type="submission" date="2023-12" db="EMBL/GenBank/DDBJ databases">
        <title>A high-quality genome assembly for Dillenia turbinata (Dilleniales).</title>
        <authorList>
            <person name="Chanderbali A."/>
        </authorList>
    </citation>
    <scope>NUCLEOTIDE SEQUENCE [LARGE SCALE GENOMIC DNA]</scope>
    <source>
        <strain evidence="2">LSX21</strain>
        <tissue evidence="2">Leaf</tissue>
    </source>
</reference>
<evidence type="ECO:0000313" key="3">
    <source>
        <dbReference type="Proteomes" id="UP001370490"/>
    </source>
</evidence>
<feature type="region of interest" description="Disordered" evidence="1">
    <location>
        <begin position="32"/>
        <end position="65"/>
    </location>
</feature>
<organism evidence="2 3">
    <name type="scientific">Dillenia turbinata</name>
    <dbReference type="NCBI Taxonomy" id="194707"/>
    <lineage>
        <taxon>Eukaryota</taxon>
        <taxon>Viridiplantae</taxon>
        <taxon>Streptophyta</taxon>
        <taxon>Embryophyta</taxon>
        <taxon>Tracheophyta</taxon>
        <taxon>Spermatophyta</taxon>
        <taxon>Magnoliopsida</taxon>
        <taxon>eudicotyledons</taxon>
        <taxon>Gunneridae</taxon>
        <taxon>Pentapetalae</taxon>
        <taxon>Dilleniales</taxon>
        <taxon>Dilleniaceae</taxon>
        <taxon>Dillenia</taxon>
    </lineage>
</organism>
<gene>
    <name evidence="2" type="ORF">RJ641_013391</name>
</gene>